<keyword evidence="2" id="KW-1185">Reference proteome</keyword>
<comment type="caution">
    <text evidence="1">The sequence shown here is derived from an EMBL/GenBank/DDBJ whole genome shotgun (WGS) entry which is preliminary data.</text>
</comment>
<name>A0A2S6N7N4_9HYPH</name>
<accession>A0A2S6N7N4</accession>
<gene>
    <name evidence="1" type="ORF">CCR94_12070</name>
</gene>
<protein>
    <recommendedName>
        <fullName evidence="3">Dinitrogenase iron-molybdenum cofactor biosynthesis domain-containing protein</fullName>
    </recommendedName>
</protein>
<dbReference type="RefSeq" id="WP_104508108.1">
    <property type="nucleotide sequence ID" value="NZ_JACIGC010000002.1"/>
</dbReference>
<dbReference type="Gene3D" id="3.30.420.130">
    <property type="entry name" value="Dinitrogenase iron-molybdenum cofactor biosynthesis domain"/>
    <property type="match status" value="1"/>
</dbReference>
<proteinExistence type="predicted"/>
<sequence length="131" mass="14423">MKVAIATKEFSEVSGHAGQARQWLVYDLSRHTPGEPLPEPARVTLAKEQTPHYIEDEDAPHPLDGVEVMIAGSAGDGFVRHMKKRGADVILTGEPDPALALTKLIAGEHLPDQKFDITTSLCKLRDFFSRH</sequence>
<evidence type="ECO:0008006" key="3">
    <source>
        <dbReference type="Google" id="ProtNLM"/>
    </source>
</evidence>
<dbReference type="EMBL" id="NHSJ01000074">
    <property type="protein sequence ID" value="PPQ30619.1"/>
    <property type="molecule type" value="Genomic_DNA"/>
</dbReference>
<dbReference type="InterPro" id="IPR036105">
    <property type="entry name" value="DiNase_FeMo-co_biosyn_sf"/>
</dbReference>
<dbReference type="AlphaFoldDB" id="A0A2S6N7N4"/>
<evidence type="ECO:0000313" key="2">
    <source>
        <dbReference type="Proteomes" id="UP000239089"/>
    </source>
</evidence>
<organism evidence="1 2">
    <name type="scientific">Rhodoblastus sphagnicola</name>
    <dbReference type="NCBI Taxonomy" id="333368"/>
    <lineage>
        <taxon>Bacteria</taxon>
        <taxon>Pseudomonadati</taxon>
        <taxon>Pseudomonadota</taxon>
        <taxon>Alphaproteobacteria</taxon>
        <taxon>Hyphomicrobiales</taxon>
        <taxon>Rhodoblastaceae</taxon>
        <taxon>Rhodoblastus</taxon>
    </lineage>
</organism>
<dbReference type="SUPFAM" id="SSF53146">
    <property type="entry name" value="Nitrogenase accessory factor-like"/>
    <property type="match status" value="1"/>
</dbReference>
<dbReference type="Proteomes" id="UP000239089">
    <property type="component" value="Unassembled WGS sequence"/>
</dbReference>
<evidence type="ECO:0000313" key="1">
    <source>
        <dbReference type="EMBL" id="PPQ30619.1"/>
    </source>
</evidence>
<dbReference type="OrthoDB" id="9797941at2"/>
<reference evidence="1 2" key="1">
    <citation type="journal article" date="2018" name="Arch. Microbiol.">
        <title>New insights into the metabolic potential of the phototrophic purple bacterium Rhodopila globiformis DSM 161(T) from its draft genome sequence and evidence for a vanadium-dependent nitrogenase.</title>
        <authorList>
            <person name="Imhoff J.F."/>
            <person name="Rahn T."/>
            <person name="Kunzel S."/>
            <person name="Neulinger S.C."/>
        </authorList>
    </citation>
    <scope>NUCLEOTIDE SEQUENCE [LARGE SCALE GENOMIC DNA]</scope>
    <source>
        <strain evidence="1 2">DSM 16996</strain>
    </source>
</reference>